<organism evidence="14">
    <name type="scientific">uncultured Sphingopyxis sp</name>
    <dbReference type="NCBI Taxonomy" id="310581"/>
    <lineage>
        <taxon>Bacteria</taxon>
        <taxon>Pseudomonadati</taxon>
        <taxon>Pseudomonadota</taxon>
        <taxon>Alphaproteobacteria</taxon>
        <taxon>Sphingomonadales</taxon>
        <taxon>Sphingomonadaceae</taxon>
        <taxon>Sphingopyxis</taxon>
        <taxon>environmental samples</taxon>
    </lineage>
</organism>
<keyword evidence="12" id="KW-0732">Signal</keyword>
<dbReference type="EMBL" id="LT598653">
    <property type="protein sequence ID" value="SBV32864.1"/>
    <property type="molecule type" value="Genomic_DNA"/>
</dbReference>
<dbReference type="KEGG" id="sphu:SPPYR_1744"/>
<evidence type="ECO:0000256" key="3">
    <source>
        <dbReference type="ARBA" id="ARBA00022452"/>
    </source>
</evidence>
<keyword evidence="9 11" id="KW-0472">Membrane</keyword>
<dbReference type="InterPro" id="IPR036942">
    <property type="entry name" value="Beta-barrel_TonB_sf"/>
</dbReference>
<dbReference type="InterPro" id="IPR039426">
    <property type="entry name" value="TonB-dep_rcpt-like"/>
</dbReference>
<accession>A0A1Y5Q049</accession>
<evidence type="ECO:0000256" key="11">
    <source>
        <dbReference type="PROSITE-ProRule" id="PRU01360"/>
    </source>
</evidence>
<reference evidence="14" key="1">
    <citation type="submission" date="2016-03" db="EMBL/GenBank/DDBJ databases">
        <authorList>
            <person name="Ploux O."/>
        </authorList>
    </citation>
    <scope>NUCLEOTIDE SEQUENCE</scope>
    <source>
        <strain evidence="14">UC10</strain>
    </source>
</reference>
<feature type="chain" id="PRO_5013187210" description="TonB-dependent receptor plug domain-containing protein" evidence="12">
    <location>
        <begin position="25"/>
        <end position="813"/>
    </location>
</feature>
<dbReference type="Gene3D" id="2.40.170.20">
    <property type="entry name" value="TonB-dependent receptor, beta-barrel domain"/>
    <property type="match status" value="1"/>
</dbReference>
<sequence>MFKRLLLSSAVLPLTLFHVAPAAAQEAAPPESADEGVSHQGFTDIIVTARRVEENLQRVPTSVTAVSGDMLRTESVIAVKDLPKLAPSLSVVSYFNDMNARFSVRGLSAGVTTYFAEAPCCGGIASAPFLDIASVQVLNGPQGTLFGRSSAAGAVLITPQKPEFNEWGGLVDMTVGTYGRAQFTGVVNIPVIDDRLAIRLAANANRVGGYTKQFGTSKRLDDVNNQQYRLGVAFKSGGLENTLFASYENIDQSATGSILAGYKPTHPNLTPAFLAVLEAETARLEQGGKKAARITAPTYDGQAQLTQMKHASVVNNTQIEAIDTGSTRISLKNIFSFDSFTSNSAGSYDGVGGILQEGGFASANYSNFGSNNQVGTMLRAKLGPALHTYTNELQLHAELWDGLLKANVGGFYQHQRAPRNMEGTSNVYKLYSNPNGYVNAVGFIKRSVAKEKAVFGQATLDLSHAGIEGLSLTGGYRYSWSDSELTTIAPVRNPVTGNFEPGTLETNSATKSKGYNYTLSIQQQFTPDIMAYASATRAYVPGGVNAISPPPGSNLPGYKPVYDAATVNTQEIGLKTQFYLGDVAVRLNTAAYNTDYKNIAQTLLGLVDGVSYRYLANIAAIQLRGVEVAGTVAFDPSFSVNFGYSYNHAKYKTWTGVDPYNAARPGDAVCVPESPAGVCFLDLSNNPLPYMPKHSGNVTFQYTAPLGSDVGELGLSASLFTQSRVYYVAAAARDLQLYPEGLDAISQAPYSTVNLRAELRDVAGSGWNGAVFVNNVTDKLYATGKVAQLHTLGFAAANYAPPRMFGLQVWKKF</sequence>
<evidence type="ECO:0000256" key="9">
    <source>
        <dbReference type="ARBA" id="ARBA00023136"/>
    </source>
</evidence>
<dbReference type="InterPro" id="IPR012910">
    <property type="entry name" value="Plug_dom"/>
</dbReference>
<keyword evidence="10 11" id="KW-0998">Cell outer membrane</keyword>
<feature type="domain" description="TonB-dependent receptor plug" evidence="13">
    <location>
        <begin position="56"/>
        <end position="154"/>
    </location>
</feature>
<dbReference type="GO" id="GO:0009279">
    <property type="term" value="C:cell outer membrane"/>
    <property type="evidence" value="ECO:0007669"/>
    <property type="project" value="UniProtKB-SubCell"/>
</dbReference>
<evidence type="ECO:0000256" key="5">
    <source>
        <dbReference type="ARBA" id="ARBA00022692"/>
    </source>
</evidence>
<evidence type="ECO:0000256" key="7">
    <source>
        <dbReference type="ARBA" id="ARBA00023065"/>
    </source>
</evidence>
<dbReference type="PROSITE" id="PS52016">
    <property type="entry name" value="TONB_DEPENDENT_REC_3"/>
    <property type="match status" value="1"/>
</dbReference>
<evidence type="ECO:0000256" key="6">
    <source>
        <dbReference type="ARBA" id="ARBA00023004"/>
    </source>
</evidence>
<evidence type="ECO:0000256" key="8">
    <source>
        <dbReference type="ARBA" id="ARBA00023077"/>
    </source>
</evidence>
<keyword evidence="2 11" id="KW-0813">Transport</keyword>
<keyword evidence="6" id="KW-0408">Iron</keyword>
<keyword evidence="3 11" id="KW-1134">Transmembrane beta strand</keyword>
<feature type="signal peptide" evidence="12">
    <location>
        <begin position="1"/>
        <end position="24"/>
    </location>
</feature>
<proteinExistence type="inferred from homology"/>
<dbReference type="SUPFAM" id="SSF56935">
    <property type="entry name" value="Porins"/>
    <property type="match status" value="1"/>
</dbReference>
<keyword evidence="4" id="KW-0410">Iron transport</keyword>
<name>A0A1Y5Q049_9SPHN</name>
<comment type="similarity">
    <text evidence="11">Belongs to the TonB-dependent receptor family.</text>
</comment>
<dbReference type="GO" id="GO:0006826">
    <property type="term" value="P:iron ion transport"/>
    <property type="evidence" value="ECO:0007669"/>
    <property type="project" value="UniProtKB-KW"/>
</dbReference>
<dbReference type="PANTHER" id="PTHR32552:SF81">
    <property type="entry name" value="TONB-DEPENDENT OUTER MEMBRANE RECEPTOR"/>
    <property type="match status" value="1"/>
</dbReference>
<keyword evidence="7" id="KW-0406">Ion transport</keyword>
<dbReference type="Pfam" id="PF07715">
    <property type="entry name" value="Plug"/>
    <property type="match status" value="1"/>
</dbReference>
<protein>
    <recommendedName>
        <fullName evidence="13">TonB-dependent receptor plug domain-containing protein</fullName>
    </recommendedName>
</protein>
<evidence type="ECO:0000256" key="4">
    <source>
        <dbReference type="ARBA" id="ARBA00022496"/>
    </source>
</evidence>
<dbReference type="AlphaFoldDB" id="A0A1Y5Q049"/>
<evidence type="ECO:0000256" key="2">
    <source>
        <dbReference type="ARBA" id="ARBA00022448"/>
    </source>
</evidence>
<comment type="subcellular location">
    <subcellularLocation>
        <location evidence="1 11">Cell outer membrane</location>
        <topology evidence="1 11">Multi-pass membrane protein</topology>
    </subcellularLocation>
</comment>
<keyword evidence="5 11" id="KW-0812">Transmembrane</keyword>
<evidence type="ECO:0000256" key="10">
    <source>
        <dbReference type="ARBA" id="ARBA00023237"/>
    </source>
</evidence>
<evidence type="ECO:0000256" key="1">
    <source>
        <dbReference type="ARBA" id="ARBA00004571"/>
    </source>
</evidence>
<gene>
    <name evidence="14" type="ORF">SPPYR_1744</name>
</gene>
<evidence type="ECO:0000256" key="12">
    <source>
        <dbReference type="SAM" id="SignalP"/>
    </source>
</evidence>
<keyword evidence="8" id="KW-0798">TonB box</keyword>
<dbReference type="RefSeq" id="WP_295326327.1">
    <property type="nucleotide sequence ID" value="NZ_LT598653.1"/>
</dbReference>
<dbReference type="PANTHER" id="PTHR32552">
    <property type="entry name" value="FERRICHROME IRON RECEPTOR-RELATED"/>
    <property type="match status" value="1"/>
</dbReference>
<evidence type="ECO:0000313" key="14">
    <source>
        <dbReference type="EMBL" id="SBV32864.1"/>
    </source>
</evidence>
<evidence type="ECO:0000259" key="13">
    <source>
        <dbReference type="Pfam" id="PF07715"/>
    </source>
</evidence>